<sequence>FRQESKISIPTPIECWSRKQTLPETQWGVIDDRKPHLSNLPSEINRQISQDSKQQQQQQNYLQQMQLQQQQNYLQQKQLQQQLLKLNLQQQQDKYILERNQTAHHVSGHQKSSQESSACSVGGSILSWPVVQKAYPLRPQSSYSGQSSTYQQEKMVSKKKRPWSSPLKSPGQGHRDTKSSIIPTP</sequence>
<accession>A0A0B6Y9G4</accession>
<dbReference type="AlphaFoldDB" id="A0A0B6Y9G4"/>
<reference evidence="2" key="1">
    <citation type="submission" date="2014-12" db="EMBL/GenBank/DDBJ databases">
        <title>Insight into the proteome of Arion vulgaris.</title>
        <authorList>
            <person name="Aradska J."/>
            <person name="Bulat T."/>
            <person name="Smidak R."/>
            <person name="Sarate P."/>
            <person name="Gangsoo J."/>
            <person name="Sialana F."/>
            <person name="Bilban M."/>
            <person name="Lubec G."/>
        </authorList>
    </citation>
    <scope>NUCLEOTIDE SEQUENCE</scope>
    <source>
        <tissue evidence="2">Skin</tissue>
    </source>
</reference>
<feature type="non-terminal residue" evidence="2">
    <location>
        <position position="1"/>
    </location>
</feature>
<dbReference type="EMBL" id="HACG01006067">
    <property type="protein sequence ID" value="CEK52932.1"/>
    <property type="molecule type" value="Transcribed_RNA"/>
</dbReference>
<name>A0A0B6Y9G4_9EUPU</name>
<feature type="compositionally biased region" description="Low complexity" evidence="1">
    <location>
        <begin position="140"/>
        <end position="152"/>
    </location>
</feature>
<gene>
    <name evidence="2" type="primary">ORF18507</name>
</gene>
<feature type="region of interest" description="Disordered" evidence="1">
    <location>
        <begin position="138"/>
        <end position="185"/>
    </location>
</feature>
<protein>
    <submittedName>
        <fullName evidence="2">Uncharacterized protein</fullName>
    </submittedName>
</protein>
<evidence type="ECO:0000313" key="2">
    <source>
        <dbReference type="EMBL" id="CEK52932.1"/>
    </source>
</evidence>
<organism evidence="2">
    <name type="scientific">Arion vulgaris</name>
    <dbReference type="NCBI Taxonomy" id="1028688"/>
    <lineage>
        <taxon>Eukaryota</taxon>
        <taxon>Metazoa</taxon>
        <taxon>Spiralia</taxon>
        <taxon>Lophotrochozoa</taxon>
        <taxon>Mollusca</taxon>
        <taxon>Gastropoda</taxon>
        <taxon>Heterobranchia</taxon>
        <taxon>Euthyneura</taxon>
        <taxon>Panpulmonata</taxon>
        <taxon>Eupulmonata</taxon>
        <taxon>Stylommatophora</taxon>
        <taxon>Helicina</taxon>
        <taxon>Arionoidea</taxon>
        <taxon>Arionidae</taxon>
        <taxon>Arion</taxon>
    </lineage>
</organism>
<proteinExistence type="predicted"/>
<feature type="non-terminal residue" evidence="2">
    <location>
        <position position="185"/>
    </location>
</feature>
<evidence type="ECO:0000256" key="1">
    <source>
        <dbReference type="SAM" id="MobiDB-lite"/>
    </source>
</evidence>